<dbReference type="PROSITE" id="PS01010">
    <property type="entry name" value="CRISP_2"/>
    <property type="match status" value="1"/>
</dbReference>
<evidence type="ECO:0000313" key="7">
    <source>
        <dbReference type="EMBL" id="KAF9598616.1"/>
    </source>
</evidence>
<dbReference type="Gene3D" id="3.40.33.10">
    <property type="entry name" value="CAP"/>
    <property type="match status" value="1"/>
</dbReference>
<evidence type="ECO:0000259" key="6">
    <source>
        <dbReference type="SMART" id="SM00198"/>
    </source>
</evidence>
<feature type="signal peptide" evidence="5">
    <location>
        <begin position="1"/>
        <end position="24"/>
    </location>
</feature>
<dbReference type="FunFam" id="3.40.33.10:FF:000006">
    <property type="entry name" value="Putative pathogenesis-related protein 1"/>
    <property type="match status" value="1"/>
</dbReference>
<protein>
    <recommendedName>
        <fullName evidence="6">SCP domain-containing protein</fullName>
    </recommendedName>
</protein>
<evidence type="ECO:0000256" key="1">
    <source>
        <dbReference type="ARBA" id="ARBA00009923"/>
    </source>
</evidence>
<dbReference type="PANTHER" id="PTHR10334">
    <property type="entry name" value="CYSTEINE-RICH SECRETORY PROTEIN-RELATED"/>
    <property type="match status" value="1"/>
</dbReference>
<feature type="chain" id="PRO_5032966427" description="SCP domain-containing protein" evidence="5">
    <location>
        <begin position="25"/>
        <end position="266"/>
    </location>
</feature>
<dbReference type="EMBL" id="JADFTS010000007">
    <property type="protein sequence ID" value="KAF9598616.1"/>
    <property type="molecule type" value="Genomic_DNA"/>
</dbReference>
<reference evidence="7 8" key="1">
    <citation type="submission" date="2020-10" db="EMBL/GenBank/DDBJ databases">
        <title>The Coptis chinensis genome and diversification of protoberbering-type alkaloids.</title>
        <authorList>
            <person name="Wang B."/>
            <person name="Shu S."/>
            <person name="Song C."/>
            <person name="Liu Y."/>
        </authorList>
    </citation>
    <scope>NUCLEOTIDE SEQUENCE [LARGE SCALE GENOMIC DNA]</scope>
    <source>
        <strain evidence="7">HL-2020</strain>
        <tissue evidence="7">Leaf</tissue>
    </source>
</reference>
<feature type="domain" description="SCP" evidence="6">
    <location>
        <begin position="130"/>
        <end position="260"/>
    </location>
</feature>
<dbReference type="SMART" id="SM00198">
    <property type="entry name" value="SCP"/>
    <property type="match status" value="1"/>
</dbReference>
<dbReference type="InterPro" id="IPR035940">
    <property type="entry name" value="CAP_sf"/>
</dbReference>
<sequence length="266" mass="29205">MRLCAQELVIFCLLGLAALSVSQAYVHYSAEEFRKAVQEFSKAQSAAQQGHGRAHQQQIPHSQVDPVKYGNGYKKAHKEAPKRVRQPQIPHLQVDPHKQGNDFRKAHNEAPNAPQHPSQTHNGPVSQTPDTEQEFLKAHNAARALVGVAPMTWDNTVAATAQNYANKMAATCNMVHSTGPYGENLAKSTGVLTAAEAVTLWVNEKQFYNVQANSCNGGQCLHYTQVIWRKSVRLGCARESCSNGGTFIVCNYDPPGNYIGQNPFDP</sequence>
<comment type="caution">
    <text evidence="7">The sequence shown here is derived from an EMBL/GenBank/DDBJ whole genome shotgun (WGS) entry which is preliminary data.</text>
</comment>
<feature type="compositionally biased region" description="Basic and acidic residues" evidence="4">
    <location>
        <begin position="94"/>
        <end position="108"/>
    </location>
</feature>
<proteinExistence type="inferred from homology"/>
<keyword evidence="3" id="KW-1015">Disulfide bond</keyword>
<dbReference type="Pfam" id="PF00188">
    <property type="entry name" value="CAP"/>
    <property type="match status" value="1"/>
</dbReference>
<evidence type="ECO:0000256" key="2">
    <source>
        <dbReference type="ARBA" id="ARBA00022729"/>
    </source>
</evidence>
<evidence type="ECO:0000256" key="5">
    <source>
        <dbReference type="SAM" id="SignalP"/>
    </source>
</evidence>
<gene>
    <name evidence="7" type="ORF">IFM89_028285</name>
</gene>
<evidence type="ECO:0000256" key="3">
    <source>
        <dbReference type="ARBA" id="ARBA00023157"/>
    </source>
</evidence>
<evidence type="ECO:0000256" key="4">
    <source>
        <dbReference type="SAM" id="MobiDB-lite"/>
    </source>
</evidence>
<dbReference type="CDD" id="cd05381">
    <property type="entry name" value="CAP_PR-1"/>
    <property type="match status" value="1"/>
</dbReference>
<keyword evidence="8" id="KW-1185">Reference proteome</keyword>
<dbReference type="Proteomes" id="UP000631114">
    <property type="component" value="Unassembled WGS sequence"/>
</dbReference>
<keyword evidence="2 5" id="KW-0732">Signal</keyword>
<name>A0A835LT68_9MAGN</name>
<dbReference type="GO" id="GO:0005576">
    <property type="term" value="C:extracellular region"/>
    <property type="evidence" value="ECO:0007669"/>
    <property type="project" value="InterPro"/>
</dbReference>
<feature type="compositionally biased region" description="Polar residues" evidence="4">
    <location>
        <begin position="115"/>
        <end position="130"/>
    </location>
</feature>
<dbReference type="OrthoDB" id="337038at2759"/>
<feature type="compositionally biased region" description="Low complexity" evidence="4">
    <location>
        <begin position="44"/>
        <end position="58"/>
    </location>
</feature>
<dbReference type="InterPro" id="IPR018244">
    <property type="entry name" value="Allrgn_V5/Tpx1_CS"/>
</dbReference>
<dbReference type="InterPro" id="IPR014044">
    <property type="entry name" value="CAP_dom"/>
</dbReference>
<dbReference type="InterPro" id="IPR001283">
    <property type="entry name" value="CRISP-related"/>
</dbReference>
<dbReference type="PRINTS" id="PR00837">
    <property type="entry name" value="V5TPXLIKE"/>
</dbReference>
<comment type="similarity">
    <text evidence="1">Belongs to the CRISP family.</text>
</comment>
<feature type="region of interest" description="Disordered" evidence="4">
    <location>
        <begin position="44"/>
        <end position="131"/>
    </location>
</feature>
<dbReference type="AlphaFoldDB" id="A0A835LT68"/>
<organism evidence="7 8">
    <name type="scientific">Coptis chinensis</name>
    <dbReference type="NCBI Taxonomy" id="261450"/>
    <lineage>
        <taxon>Eukaryota</taxon>
        <taxon>Viridiplantae</taxon>
        <taxon>Streptophyta</taxon>
        <taxon>Embryophyta</taxon>
        <taxon>Tracheophyta</taxon>
        <taxon>Spermatophyta</taxon>
        <taxon>Magnoliopsida</taxon>
        <taxon>Ranunculales</taxon>
        <taxon>Ranunculaceae</taxon>
        <taxon>Coptidoideae</taxon>
        <taxon>Coptis</taxon>
    </lineage>
</organism>
<evidence type="ECO:0000313" key="8">
    <source>
        <dbReference type="Proteomes" id="UP000631114"/>
    </source>
</evidence>
<dbReference type="GO" id="GO:0098542">
    <property type="term" value="P:defense response to other organism"/>
    <property type="evidence" value="ECO:0007669"/>
    <property type="project" value="UniProtKB-ARBA"/>
</dbReference>
<dbReference type="SUPFAM" id="SSF55797">
    <property type="entry name" value="PR-1-like"/>
    <property type="match status" value="1"/>
</dbReference>
<accession>A0A835LT68</accession>